<feature type="region of interest" description="Disordered" evidence="1">
    <location>
        <begin position="32"/>
        <end position="106"/>
    </location>
</feature>
<evidence type="ECO:0000256" key="1">
    <source>
        <dbReference type="SAM" id="MobiDB-lite"/>
    </source>
</evidence>
<accession>C4LL87</accession>
<protein>
    <submittedName>
        <fullName evidence="2">Uncharacterized protein</fullName>
    </submittedName>
</protein>
<feature type="compositionally biased region" description="Basic and acidic residues" evidence="1">
    <location>
        <begin position="42"/>
        <end position="52"/>
    </location>
</feature>
<sequence>MRFVTCYLGLGFGGAVRRLWVLSAVAGMGELTQPRRQLHQNVNREKPAEQQKRLNQPVGPGLEISSSNSPKKNDDFEIASKQLSKPLEPPGAGIPSPLSAAKTNLF</sequence>
<dbReference type="RefSeq" id="WP_012732479.1">
    <property type="nucleotide sequence ID" value="NC_012704.1"/>
</dbReference>
<gene>
    <name evidence="2" type="ordered locus">ckrop_1876</name>
</gene>
<keyword evidence="3" id="KW-1185">Reference proteome</keyword>
<evidence type="ECO:0000313" key="3">
    <source>
        <dbReference type="Proteomes" id="UP000001473"/>
    </source>
</evidence>
<organism evidence="2 3">
    <name type="scientific">Corynebacterium kroppenstedtii (strain DSM 44385 / JCM 11950 / CIP 105744 / CCUG 35717)</name>
    <dbReference type="NCBI Taxonomy" id="645127"/>
    <lineage>
        <taxon>Bacteria</taxon>
        <taxon>Bacillati</taxon>
        <taxon>Actinomycetota</taxon>
        <taxon>Actinomycetes</taxon>
        <taxon>Mycobacteriales</taxon>
        <taxon>Corynebacteriaceae</taxon>
        <taxon>Corynebacterium</taxon>
    </lineage>
</organism>
<dbReference type="AlphaFoldDB" id="C4LL87"/>
<evidence type="ECO:0000313" key="2">
    <source>
        <dbReference type="EMBL" id="ACR18592.1"/>
    </source>
</evidence>
<dbReference type="EMBL" id="CP001620">
    <property type="protein sequence ID" value="ACR18592.1"/>
    <property type="molecule type" value="Genomic_DNA"/>
</dbReference>
<name>C4LL87_CORK4</name>
<dbReference type="KEGG" id="ckp:ckrop_1876"/>
<reference evidence="2 3" key="1">
    <citation type="journal article" date="2008" name="J. Biotechnol.">
        <title>Ultrafast pyrosequencing of Corynebacterium kroppenstedtii DSM44385 revealed insights into the physiology of a lipophilic corynebacterium that lacks mycolic acids.</title>
        <authorList>
            <person name="Tauch A."/>
            <person name="Schneider J."/>
            <person name="Szczepanowski R."/>
            <person name="Tilker A."/>
            <person name="Viehoever P."/>
            <person name="Gartemann K.-H."/>
            <person name="Arnold W."/>
            <person name="Blom J."/>
            <person name="Brinkrolf K."/>
            <person name="Brune I."/>
            <person name="Goetker S."/>
            <person name="Weisshaar B."/>
            <person name="Goesmann A."/>
            <person name="Droege M."/>
            <person name="Puehler A."/>
        </authorList>
    </citation>
    <scope>NUCLEOTIDE SEQUENCE [LARGE SCALE GENOMIC DNA]</scope>
    <source>
        <strain evidence="3">DSM 44385 / JCM 11950 / CIP 105744 / CCUG 35717</strain>
    </source>
</reference>
<proteinExistence type="predicted"/>
<dbReference type="Proteomes" id="UP000001473">
    <property type="component" value="Chromosome"/>
</dbReference>
<dbReference type="HOGENOM" id="CLU_2218659_0_0_11"/>